<proteinExistence type="inferred from homology"/>
<gene>
    <name evidence="10" type="ORF">MtrDRAFT_AC149130g58v2</name>
</gene>
<dbReference type="GO" id="GO:0005576">
    <property type="term" value="C:extracellular region"/>
    <property type="evidence" value="ECO:0007669"/>
    <property type="project" value="UniProtKB-SubCell"/>
</dbReference>
<dbReference type="PANTHER" id="PTHR36788">
    <property type="entry name" value="DEFENSIN-LIKE PROTEIN 183"/>
    <property type="match status" value="1"/>
</dbReference>
<dbReference type="AlphaFoldDB" id="Q2HUP5"/>
<comment type="subcellular location">
    <subcellularLocation>
        <location evidence="1 9">Secreted</location>
    </subcellularLocation>
</comment>
<name>Q2HUP5_MEDTR</name>
<evidence type="ECO:0000256" key="3">
    <source>
        <dbReference type="ARBA" id="ARBA00022525"/>
    </source>
</evidence>
<evidence type="ECO:0000313" key="10">
    <source>
        <dbReference type="EMBL" id="ABD28618.2"/>
    </source>
</evidence>
<keyword evidence="3 9" id="KW-0964">Secreted</keyword>
<reference evidence="10" key="2">
    <citation type="submission" date="2007-03" db="EMBL/GenBank/DDBJ databases">
        <authorList>
            <consortium name="The International Medicago Genome Annotation Group"/>
        </authorList>
    </citation>
    <scope>NUCLEOTIDE SEQUENCE</scope>
</reference>
<accession>Q2HUP5</accession>
<organism evidence="10">
    <name type="scientific">Medicago truncatula</name>
    <name type="common">Barrel medic</name>
    <name type="synonym">Medicago tribuloides</name>
    <dbReference type="NCBI Taxonomy" id="3880"/>
    <lineage>
        <taxon>Eukaryota</taxon>
        <taxon>Viridiplantae</taxon>
        <taxon>Streptophyta</taxon>
        <taxon>Embryophyta</taxon>
        <taxon>Tracheophyta</taxon>
        <taxon>Spermatophyta</taxon>
        <taxon>Magnoliopsida</taxon>
        <taxon>eudicotyledons</taxon>
        <taxon>Gunneridae</taxon>
        <taxon>Pentapetalae</taxon>
        <taxon>rosids</taxon>
        <taxon>fabids</taxon>
        <taxon>Fabales</taxon>
        <taxon>Fabaceae</taxon>
        <taxon>Papilionoideae</taxon>
        <taxon>50 kb inversion clade</taxon>
        <taxon>NPAAA clade</taxon>
        <taxon>Hologalegina</taxon>
        <taxon>IRL clade</taxon>
        <taxon>Trifolieae</taxon>
        <taxon>Medicago</taxon>
    </lineage>
</organism>
<sequence>MNIKLYTINLTFSTSFFVGSIVKLIQVEGDGGECTKIVGRCDEINCAVHCQSYAKDVAVLGSSCSFYDLCICAFDRSPPGLVQPACEVGLAQCNAPCSDSCCNANCVSKYKNFGGVGKCVFFALNKAFCLCTYRG</sequence>
<evidence type="ECO:0000256" key="6">
    <source>
        <dbReference type="ARBA" id="ARBA00022729"/>
    </source>
</evidence>
<dbReference type="EMBL" id="AC149130">
    <property type="protein sequence ID" value="ABD28618.2"/>
    <property type="molecule type" value="Genomic_DNA"/>
</dbReference>
<dbReference type="InterPro" id="IPR039641">
    <property type="entry name" value="LCR"/>
</dbReference>
<keyword evidence="7 9" id="KW-0611">Plant defense</keyword>
<evidence type="ECO:0000256" key="9">
    <source>
        <dbReference type="RuleBase" id="RU367109"/>
    </source>
</evidence>
<reference evidence="10" key="1">
    <citation type="submission" date="2004-07" db="EMBL/GenBank/DDBJ databases">
        <authorList>
            <person name="Town C.D."/>
        </authorList>
    </citation>
    <scope>NUCLEOTIDE SEQUENCE</scope>
</reference>
<evidence type="ECO:0000256" key="5">
    <source>
        <dbReference type="ARBA" id="ARBA00022577"/>
    </source>
</evidence>
<evidence type="ECO:0000256" key="8">
    <source>
        <dbReference type="ARBA" id="ARBA00023157"/>
    </source>
</evidence>
<keyword evidence="5 9" id="KW-0295">Fungicide</keyword>
<evidence type="ECO:0000256" key="2">
    <source>
        <dbReference type="ARBA" id="ARBA00006722"/>
    </source>
</evidence>
<evidence type="ECO:0000256" key="7">
    <source>
        <dbReference type="ARBA" id="ARBA00022821"/>
    </source>
</evidence>
<dbReference type="PANTHER" id="PTHR36788:SF2">
    <property type="entry name" value="DEFENSIN-LIKE PROTEIN 183"/>
    <property type="match status" value="1"/>
</dbReference>
<keyword evidence="6" id="KW-0732">Signal</keyword>
<keyword evidence="8" id="KW-1015">Disulfide bond</keyword>
<comment type="similarity">
    <text evidence="2 9">Belongs to the DEFL family.</text>
</comment>
<evidence type="ECO:0000256" key="4">
    <source>
        <dbReference type="ARBA" id="ARBA00022529"/>
    </source>
</evidence>
<keyword evidence="4 9" id="KW-0929">Antimicrobial</keyword>
<evidence type="ECO:0000256" key="1">
    <source>
        <dbReference type="ARBA" id="ARBA00004613"/>
    </source>
</evidence>
<protein>
    <recommendedName>
        <fullName evidence="9">Defensin-like protein</fullName>
    </recommendedName>
</protein>
<dbReference type="GO" id="GO:0050832">
    <property type="term" value="P:defense response to fungus"/>
    <property type="evidence" value="ECO:0007669"/>
    <property type="project" value="UniProtKB-UniRule"/>
</dbReference>
<dbReference type="GO" id="GO:0031640">
    <property type="term" value="P:killing of cells of another organism"/>
    <property type="evidence" value="ECO:0007669"/>
    <property type="project" value="UniProtKB-UniRule"/>
</dbReference>